<protein>
    <submittedName>
        <fullName evidence="3">YcxB-like protein</fullName>
    </submittedName>
</protein>
<evidence type="ECO:0000313" key="4">
    <source>
        <dbReference type="Proteomes" id="UP000199529"/>
    </source>
</evidence>
<dbReference type="Proteomes" id="UP000199529">
    <property type="component" value="Unassembled WGS sequence"/>
</dbReference>
<keyword evidence="1" id="KW-0472">Membrane</keyword>
<accession>A0A1H3RZ40</accession>
<dbReference type="EMBL" id="FNOK01000059">
    <property type="protein sequence ID" value="SDZ30996.1"/>
    <property type="molecule type" value="Genomic_DNA"/>
</dbReference>
<evidence type="ECO:0000259" key="2">
    <source>
        <dbReference type="Pfam" id="PF14317"/>
    </source>
</evidence>
<gene>
    <name evidence="3" type="ORF">SAMN05216215_105910</name>
</gene>
<dbReference type="InterPro" id="IPR025588">
    <property type="entry name" value="YcxB-like_C"/>
</dbReference>
<proteinExistence type="predicted"/>
<feature type="transmembrane region" description="Helical" evidence="1">
    <location>
        <begin position="25"/>
        <end position="46"/>
    </location>
</feature>
<organism evidence="3 4">
    <name type="scientific">Saccharopolyspora shandongensis</name>
    <dbReference type="NCBI Taxonomy" id="418495"/>
    <lineage>
        <taxon>Bacteria</taxon>
        <taxon>Bacillati</taxon>
        <taxon>Actinomycetota</taxon>
        <taxon>Actinomycetes</taxon>
        <taxon>Pseudonocardiales</taxon>
        <taxon>Pseudonocardiaceae</taxon>
        <taxon>Saccharopolyspora</taxon>
    </lineage>
</organism>
<feature type="transmembrane region" description="Helical" evidence="1">
    <location>
        <begin position="52"/>
        <end position="74"/>
    </location>
</feature>
<keyword evidence="1" id="KW-0812">Transmembrane</keyword>
<name>A0A1H3RZ40_9PSEU</name>
<evidence type="ECO:0000313" key="3">
    <source>
        <dbReference type="EMBL" id="SDZ30996.1"/>
    </source>
</evidence>
<evidence type="ECO:0000256" key="1">
    <source>
        <dbReference type="SAM" id="Phobius"/>
    </source>
</evidence>
<dbReference type="AlphaFoldDB" id="A0A1H3RZ40"/>
<dbReference type="OrthoDB" id="3683583at2"/>
<keyword evidence="1" id="KW-1133">Transmembrane helix</keyword>
<feature type="domain" description="YcxB-like C-terminal" evidence="2">
    <location>
        <begin position="92"/>
        <end position="150"/>
    </location>
</feature>
<keyword evidence="4" id="KW-1185">Reference proteome</keyword>
<reference evidence="4" key="1">
    <citation type="submission" date="2016-10" db="EMBL/GenBank/DDBJ databases">
        <authorList>
            <person name="Varghese N."/>
            <person name="Submissions S."/>
        </authorList>
    </citation>
    <scope>NUCLEOTIDE SEQUENCE [LARGE SCALE GENOMIC DNA]</scope>
    <source>
        <strain evidence="4">CGMCC 4.3530</strain>
    </source>
</reference>
<dbReference type="Pfam" id="PF14317">
    <property type="entry name" value="YcxB"/>
    <property type="match status" value="1"/>
</dbReference>
<sequence>MQMSLEVPHDVQRMRRTIRFLSRPYLRLTRVLGGVLAVLGVVLIVLDPSLAFAYAAVVGGVAVVFAIEPIMVAMGMRSQAAAIQHGYHLTLNDEWMHIAYPLVESRCRWAGLDHVVETPEVWYVMFGKVQAMVVPKDVMTPQQRAEFEAFVAARR</sequence>